<dbReference type="EMBL" id="KV878340">
    <property type="protein sequence ID" value="OJJ47989.1"/>
    <property type="molecule type" value="Genomic_DNA"/>
</dbReference>
<dbReference type="GeneID" id="34609264"/>
<evidence type="ECO:0000313" key="2">
    <source>
        <dbReference type="EMBL" id="OJJ47989.1"/>
    </source>
</evidence>
<dbReference type="STRING" id="1073090.A0A1L9SL98"/>
<protein>
    <submittedName>
        <fullName evidence="2">Uncharacterized protein</fullName>
    </submittedName>
</protein>
<dbReference type="RefSeq" id="XP_022582499.1">
    <property type="nucleotide sequence ID" value="XM_022722799.1"/>
</dbReference>
<evidence type="ECO:0000256" key="1">
    <source>
        <dbReference type="SAM" id="MobiDB-lite"/>
    </source>
</evidence>
<organism evidence="2 3">
    <name type="scientific">Penicilliopsis zonata CBS 506.65</name>
    <dbReference type="NCBI Taxonomy" id="1073090"/>
    <lineage>
        <taxon>Eukaryota</taxon>
        <taxon>Fungi</taxon>
        <taxon>Dikarya</taxon>
        <taxon>Ascomycota</taxon>
        <taxon>Pezizomycotina</taxon>
        <taxon>Eurotiomycetes</taxon>
        <taxon>Eurotiomycetidae</taxon>
        <taxon>Eurotiales</taxon>
        <taxon>Aspergillaceae</taxon>
        <taxon>Penicilliopsis</taxon>
    </lineage>
</organism>
<feature type="compositionally biased region" description="Low complexity" evidence="1">
    <location>
        <begin position="171"/>
        <end position="185"/>
    </location>
</feature>
<accession>A0A1L9SL98</accession>
<evidence type="ECO:0000313" key="3">
    <source>
        <dbReference type="Proteomes" id="UP000184188"/>
    </source>
</evidence>
<name>A0A1L9SL98_9EURO</name>
<dbReference type="AlphaFoldDB" id="A0A1L9SL98"/>
<dbReference type="Proteomes" id="UP000184188">
    <property type="component" value="Unassembled WGS sequence"/>
</dbReference>
<sequence length="374" mass="42399">MMSTILDSSTPVPDTLEEWQAQVDLLGLSTKTIHDIQLKSASRVSREQFLLLRVLWEDGDSSKFLQFFDLSQWLPAAKEKLGNLSSWRRYCQSFTSPIPEGTFAAARHYQLEASKTEQVDFGGGVVFSPKVHMTRSRTQLQPPIRQPDFTSTTPPRQLDQAFETPGIDYEPGSSPLDLPMSSPPSHWSTISPDDEFMYPPTKDEQITNTALLVFLDSITLHFNLSVSWSLHRIALTAEFTNAKFEARTDGYLADRNGDIKAIIEVKPVLRQMKEPQIRIQESHQIVAGLLTDYNSSFPARRNKPRIIISQDRHEIYISIAEYNADYINYLQTGDTRNNPFLVVHEFGPWNTNNPASMAELGPILLAISLKAQHY</sequence>
<dbReference type="VEuPathDB" id="FungiDB:ASPZODRAFT_131631"/>
<keyword evidence="3" id="KW-1185">Reference proteome</keyword>
<reference evidence="3" key="1">
    <citation type="journal article" date="2017" name="Genome Biol.">
        <title>Comparative genomics reveals high biological diversity and specific adaptations in the industrially and medically important fungal genus Aspergillus.</title>
        <authorList>
            <person name="de Vries R.P."/>
            <person name="Riley R."/>
            <person name="Wiebenga A."/>
            <person name="Aguilar-Osorio G."/>
            <person name="Amillis S."/>
            <person name="Uchima C.A."/>
            <person name="Anderluh G."/>
            <person name="Asadollahi M."/>
            <person name="Askin M."/>
            <person name="Barry K."/>
            <person name="Battaglia E."/>
            <person name="Bayram O."/>
            <person name="Benocci T."/>
            <person name="Braus-Stromeyer S.A."/>
            <person name="Caldana C."/>
            <person name="Canovas D."/>
            <person name="Cerqueira G.C."/>
            <person name="Chen F."/>
            <person name="Chen W."/>
            <person name="Choi C."/>
            <person name="Clum A."/>
            <person name="Dos Santos R.A."/>
            <person name="Damasio A.R."/>
            <person name="Diallinas G."/>
            <person name="Emri T."/>
            <person name="Fekete E."/>
            <person name="Flipphi M."/>
            <person name="Freyberg S."/>
            <person name="Gallo A."/>
            <person name="Gournas C."/>
            <person name="Habgood R."/>
            <person name="Hainaut M."/>
            <person name="Harispe M.L."/>
            <person name="Henrissat B."/>
            <person name="Hilden K.S."/>
            <person name="Hope R."/>
            <person name="Hossain A."/>
            <person name="Karabika E."/>
            <person name="Karaffa L."/>
            <person name="Karanyi Z."/>
            <person name="Krasevec N."/>
            <person name="Kuo A."/>
            <person name="Kusch H."/>
            <person name="LaButti K."/>
            <person name="Lagendijk E.L."/>
            <person name="Lapidus A."/>
            <person name="Levasseur A."/>
            <person name="Lindquist E."/>
            <person name="Lipzen A."/>
            <person name="Logrieco A.F."/>
            <person name="MacCabe A."/>
            <person name="Maekelae M.R."/>
            <person name="Malavazi I."/>
            <person name="Melin P."/>
            <person name="Meyer V."/>
            <person name="Mielnichuk N."/>
            <person name="Miskei M."/>
            <person name="Molnar A.P."/>
            <person name="Mule G."/>
            <person name="Ngan C.Y."/>
            <person name="Orejas M."/>
            <person name="Orosz E."/>
            <person name="Ouedraogo J.P."/>
            <person name="Overkamp K.M."/>
            <person name="Park H.-S."/>
            <person name="Perrone G."/>
            <person name="Piumi F."/>
            <person name="Punt P.J."/>
            <person name="Ram A.F."/>
            <person name="Ramon A."/>
            <person name="Rauscher S."/>
            <person name="Record E."/>
            <person name="Riano-Pachon D.M."/>
            <person name="Robert V."/>
            <person name="Roehrig J."/>
            <person name="Ruller R."/>
            <person name="Salamov A."/>
            <person name="Salih N.S."/>
            <person name="Samson R.A."/>
            <person name="Sandor E."/>
            <person name="Sanguinetti M."/>
            <person name="Schuetze T."/>
            <person name="Sepcic K."/>
            <person name="Shelest E."/>
            <person name="Sherlock G."/>
            <person name="Sophianopoulou V."/>
            <person name="Squina F.M."/>
            <person name="Sun H."/>
            <person name="Susca A."/>
            <person name="Todd R.B."/>
            <person name="Tsang A."/>
            <person name="Unkles S.E."/>
            <person name="van de Wiele N."/>
            <person name="van Rossen-Uffink D."/>
            <person name="Oliveira J.V."/>
            <person name="Vesth T.C."/>
            <person name="Visser J."/>
            <person name="Yu J.-H."/>
            <person name="Zhou M."/>
            <person name="Andersen M.R."/>
            <person name="Archer D.B."/>
            <person name="Baker S.E."/>
            <person name="Benoit I."/>
            <person name="Brakhage A.A."/>
            <person name="Braus G.H."/>
            <person name="Fischer R."/>
            <person name="Frisvad J.C."/>
            <person name="Goldman G.H."/>
            <person name="Houbraken J."/>
            <person name="Oakley B."/>
            <person name="Pocsi I."/>
            <person name="Scazzocchio C."/>
            <person name="Seiboth B."/>
            <person name="vanKuyk P.A."/>
            <person name="Wortman J."/>
            <person name="Dyer P.S."/>
            <person name="Grigoriev I.V."/>
        </authorList>
    </citation>
    <scope>NUCLEOTIDE SEQUENCE [LARGE SCALE GENOMIC DNA]</scope>
    <source>
        <strain evidence="3">CBS 506.65</strain>
    </source>
</reference>
<gene>
    <name evidence="2" type="ORF">ASPZODRAFT_131631</name>
</gene>
<feature type="region of interest" description="Disordered" evidence="1">
    <location>
        <begin position="136"/>
        <end position="185"/>
    </location>
</feature>
<proteinExistence type="predicted"/>
<dbReference type="OrthoDB" id="3508621at2759"/>